<dbReference type="Pfam" id="PF00931">
    <property type="entry name" value="NB-ARC"/>
    <property type="match status" value="1"/>
</dbReference>
<dbReference type="KEGG" id="hhg:XM38_036950"/>
<evidence type="ECO:0000313" key="2">
    <source>
        <dbReference type="EMBL" id="ASC72737.1"/>
    </source>
</evidence>
<dbReference type="RefSeq" id="WP_187329457.1">
    <property type="nucleotide sequence ID" value="NZ_CP021983.2"/>
</dbReference>
<dbReference type="Gene3D" id="3.40.50.300">
    <property type="entry name" value="P-loop containing nucleotide triphosphate hydrolases"/>
    <property type="match status" value="1"/>
</dbReference>
<dbReference type="PANTHER" id="PTHR35205:SF1">
    <property type="entry name" value="ZU5 DOMAIN-CONTAINING PROTEIN"/>
    <property type="match status" value="1"/>
</dbReference>
<organism evidence="2 3">
    <name type="scientific">Halomicronema hongdechloris C2206</name>
    <dbReference type="NCBI Taxonomy" id="1641165"/>
    <lineage>
        <taxon>Bacteria</taxon>
        <taxon>Bacillati</taxon>
        <taxon>Cyanobacteriota</taxon>
        <taxon>Cyanophyceae</taxon>
        <taxon>Nodosilineales</taxon>
        <taxon>Nodosilineaceae</taxon>
        <taxon>Halomicronema</taxon>
    </lineage>
</organism>
<dbReference type="InterPro" id="IPR027417">
    <property type="entry name" value="P-loop_NTPase"/>
</dbReference>
<accession>A0A1Z3HRG6</accession>
<name>A0A1Z3HRG6_9CYAN</name>
<dbReference type="Proteomes" id="UP000191901">
    <property type="component" value="Chromosome"/>
</dbReference>
<dbReference type="STRING" id="1641165.XM38_14045"/>
<evidence type="ECO:0000313" key="3">
    <source>
        <dbReference type="Proteomes" id="UP000191901"/>
    </source>
</evidence>
<dbReference type="InterPro" id="IPR002182">
    <property type="entry name" value="NB-ARC"/>
</dbReference>
<gene>
    <name evidence="2" type="ORF">XM38_036950</name>
</gene>
<dbReference type="GO" id="GO:0043531">
    <property type="term" value="F:ADP binding"/>
    <property type="evidence" value="ECO:0007669"/>
    <property type="project" value="InterPro"/>
</dbReference>
<sequence>MPLDRNPCFTGRASILEQIRQALTARGTAGLTQVQAIAGLGGVGKTQTALEYAYRYYWDVNRDEAYQAVFWIRLDTEQALQSGFQEIAEMLMLCEAAVKEADQIVRVVKTWLAEHTGWLLVLDNADDPSFIRNYLPKRGQGHVLITSRVQDLQRLGVIQPLSLDALNPEEAVAFLLQRTGREAASQAAQRAAEALSAELGHCRWPWNRLVLTWSPQVLAFKTISPAIGIAVWTC</sequence>
<dbReference type="AlphaFoldDB" id="A0A1Z3HRG6"/>
<reference evidence="2 3" key="1">
    <citation type="journal article" date="2016" name="Biochim. Biophys. Acta">
        <title>Characterization of red-shifted phycobilisomes isolated from the chlorophyll f-containing cyanobacterium Halomicronema hongdechloris.</title>
        <authorList>
            <person name="Li Y."/>
            <person name="Lin Y."/>
            <person name="Garvey C.J."/>
            <person name="Birch D."/>
            <person name="Corkery R.W."/>
            <person name="Loughlin P.C."/>
            <person name="Scheer H."/>
            <person name="Willows R.D."/>
            <person name="Chen M."/>
        </authorList>
    </citation>
    <scope>NUCLEOTIDE SEQUENCE [LARGE SCALE GENOMIC DNA]</scope>
    <source>
        <strain evidence="2 3">C2206</strain>
    </source>
</reference>
<feature type="domain" description="NB-ARC" evidence="1">
    <location>
        <begin position="16"/>
        <end position="178"/>
    </location>
</feature>
<dbReference type="SUPFAM" id="SSF52540">
    <property type="entry name" value="P-loop containing nucleoside triphosphate hydrolases"/>
    <property type="match status" value="1"/>
</dbReference>
<dbReference type="PANTHER" id="PTHR35205">
    <property type="entry name" value="NB-ARC AND TPR DOMAIN PROTEIN"/>
    <property type="match status" value="1"/>
</dbReference>
<protein>
    <recommendedName>
        <fullName evidence="1">NB-ARC domain-containing protein</fullName>
    </recommendedName>
</protein>
<proteinExistence type="predicted"/>
<keyword evidence="3" id="KW-1185">Reference proteome</keyword>
<dbReference type="EMBL" id="CP021983">
    <property type="protein sequence ID" value="ASC72737.1"/>
    <property type="molecule type" value="Genomic_DNA"/>
</dbReference>
<evidence type="ECO:0000259" key="1">
    <source>
        <dbReference type="Pfam" id="PF00931"/>
    </source>
</evidence>